<proteinExistence type="predicted"/>
<dbReference type="AlphaFoldDB" id="C8S5R5"/>
<reference evidence="1 2" key="1">
    <citation type="submission" date="2009-08" db="EMBL/GenBank/DDBJ databases">
        <title>The draft genome of Rhodobacter sp. SW2.</title>
        <authorList>
            <consortium name="US DOE Joint Genome Institute (JGI-PGF)"/>
            <person name="Lucas S."/>
            <person name="Copeland A."/>
            <person name="Lapidus A."/>
            <person name="Glavina del Rio T."/>
            <person name="Tice H."/>
            <person name="Bruce D."/>
            <person name="Goodwin L."/>
            <person name="Pitluck S."/>
            <person name="Larimer F."/>
            <person name="Land M.L."/>
            <person name="Hauser L."/>
            <person name="Emerson D."/>
        </authorList>
    </citation>
    <scope>NUCLEOTIDE SEQUENCE [LARGE SCALE GENOMIC DNA]</scope>
    <source>
        <strain evidence="1 2">SW2</strain>
    </source>
</reference>
<comment type="caution">
    <text evidence="1">The sequence shown here is derived from an EMBL/GenBank/DDBJ whole genome shotgun (WGS) entry which is preliminary data.</text>
</comment>
<protein>
    <submittedName>
        <fullName evidence="1">Uncharacterized protein</fullName>
    </submittedName>
</protein>
<dbReference type="Proteomes" id="UP000010121">
    <property type="component" value="Unassembled WGS sequence"/>
</dbReference>
<accession>C8S5R5</accession>
<keyword evidence="2" id="KW-1185">Reference proteome</keyword>
<evidence type="ECO:0000313" key="2">
    <source>
        <dbReference type="Proteomes" id="UP000010121"/>
    </source>
</evidence>
<dbReference type="EMBL" id="ACYY01000047">
    <property type="protein sequence ID" value="EEW23676.1"/>
    <property type="molecule type" value="Genomic_DNA"/>
</dbReference>
<feature type="non-terminal residue" evidence="1">
    <location>
        <position position="1"/>
    </location>
</feature>
<organism evidence="1 2">
    <name type="scientific">Rhodobacter ferrooxidans</name>
    <dbReference type="NCBI Taxonomy" id="371731"/>
    <lineage>
        <taxon>Bacteria</taxon>
        <taxon>Pseudomonadati</taxon>
        <taxon>Pseudomonadota</taxon>
        <taxon>Alphaproteobacteria</taxon>
        <taxon>Rhodobacterales</taxon>
        <taxon>Rhodobacter group</taxon>
        <taxon>Rhodobacter</taxon>
    </lineage>
</organism>
<evidence type="ECO:0000313" key="1">
    <source>
        <dbReference type="EMBL" id="EEW23676.1"/>
    </source>
</evidence>
<name>C8S5R5_9RHOB</name>
<gene>
    <name evidence="1" type="ORF">Rsw2DRAFT_3394</name>
</gene>
<sequence>KVLAVSKARLLKLGNMKAEALRRAGKGSAARRDVVALNLAGFAGG</sequence>